<protein>
    <submittedName>
        <fullName evidence="1">Addiction module domain-containing protein</fullName>
    </submittedName>
</protein>
<dbReference type="RefSeq" id="WP_207692069.1">
    <property type="nucleotide sequence ID" value="NZ_CP061799.1"/>
</dbReference>
<reference evidence="1" key="1">
    <citation type="journal article" date="2021" name="Microb. Physiol.">
        <title>Proteogenomic Insights into the Physiology of Marine, Sulfate-Reducing, Filamentous Desulfonema limicola and Desulfonema magnum.</title>
        <authorList>
            <person name="Schnaars V."/>
            <person name="Wohlbrand L."/>
            <person name="Scheve S."/>
            <person name="Hinrichs C."/>
            <person name="Reinhardt R."/>
            <person name="Rabus R."/>
        </authorList>
    </citation>
    <scope>NUCLEOTIDE SEQUENCE</scope>
    <source>
        <strain evidence="1">5ac10</strain>
    </source>
</reference>
<dbReference type="EMBL" id="CP061799">
    <property type="protein sequence ID" value="QTA80420.1"/>
    <property type="molecule type" value="Genomic_DNA"/>
</dbReference>
<dbReference type="Pfam" id="PF09720">
    <property type="entry name" value="Unstab_antitox"/>
    <property type="match status" value="1"/>
</dbReference>
<organism evidence="1 2">
    <name type="scientific">Desulfonema limicola</name>
    <dbReference type="NCBI Taxonomy" id="45656"/>
    <lineage>
        <taxon>Bacteria</taxon>
        <taxon>Pseudomonadati</taxon>
        <taxon>Thermodesulfobacteriota</taxon>
        <taxon>Desulfobacteria</taxon>
        <taxon>Desulfobacterales</taxon>
        <taxon>Desulfococcaceae</taxon>
        <taxon>Desulfonema</taxon>
    </lineage>
</organism>
<dbReference type="Proteomes" id="UP000663720">
    <property type="component" value="Chromosome"/>
</dbReference>
<keyword evidence="2" id="KW-1185">Reference proteome</keyword>
<evidence type="ECO:0000313" key="1">
    <source>
        <dbReference type="EMBL" id="QTA80420.1"/>
    </source>
</evidence>
<evidence type="ECO:0000313" key="2">
    <source>
        <dbReference type="Proteomes" id="UP000663720"/>
    </source>
</evidence>
<dbReference type="InterPro" id="IPR013406">
    <property type="entry name" value="CHP02574_addiction_mod"/>
</dbReference>
<name>A0A975B889_9BACT</name>
<dbReference type="KEGG" id="dli:dnl_27230"/>
<accession>A0A975B889</accession>
<sequence length="76" mass="8981">MSSNLESLQVEIQKLPFQERAILIQNLISDLDNSEDTDSEELWIREAERRYQQWKEGKIQSKPASAVFREALVKFR</sequence>
<gene>
    <name evidence="1" type="ORF">dnl_27230</name>
</gene>
<dbReference type="AlphaFoldDB" id="A0A975B889"/>
<proteinExistence type="predicted"/>